<evidence type="ECO:0000256" key="2">
    <source>
        <dbReference type="ARBA" id="ARBA00022801"/>
    </source>
</evidence>
<dbReference type="GO" id="GO:0016787">
    <property type="term" value="F:hydrolase activity"/>
    <property type="evidence" value="ECO:0007669"/>
    <property type="project" value="UniProtKB-KW"/>
</dbReference>
<gene>
    <name evidence="5" type="ORF">BN1047_00101</name>
</gene>
<dbReference type="InterPro" id="IPR019826">
    <property type="entry name" value="Carboxylesterase_B_AS"/>
</dbReference>
<protein>
    <recommendedName>
        <fullName evidence="3">Carboxylic ester hydrolase</fullName>
        <ecNumber evidence="3">3.1.1.-</ecNumber>
    </recommendedName>
</protein>
<feature type="domain" description="Carboxylesterase type B" evidence="4">
    <location>
        <begin position="25"/>
        <end position="314"/>
    </location>
</feature>
<dbReference type="PANTHER" id="PTHR11559">
    <property type="entry name" value="CARBOXYLESTERASE"/>
    <property type="match status" value="1"/>
</dbReference>
<evidence type="ECO:0000256" key="3">
    <source>
        <dbReference type="RuleBase" id="RU361235"/>
    </source>
</evidence>
<sequence length="443" mass="47176">MPSLLVQAPCGPLRAQLDRGLVHARGIRYATARRFCAPQEIAGQTEPLDASRRGPACPQIPSRLGFLTGLAAENLDHSEDCLVLSVTAPVDAHGAPVMVWFHGGAYLSGGGEAPKYDADALVAEGDVVVVTVTYRLGVFGYLAPDQAADGNAGLRDQIAALRWVQRNIGAFGGNPGNVTVFGQSAGGDSVLCLLVADDVEGLLHRAIIQSAPLGLRLGRRPWSGIAQPVRDAFGDALGQADPRAVDSATLVRAQSQGAAAAGRGLVAGLPFAPQPGVAPLPPAAEWQRRLADAAARVELMVTYTRHDGAAFLALRPQLSRLYKMGSIGRRVLMAISAWPTTRVFGRSAIRPLATAWRAHPDRIVVHRIDWSPSDAPLGACHCIELPLLFGTPADWSDAPMLGVSAGVRDTQERAIRTRRVWADFAHHGLNRERATVRRGDESY</sequence>
<dbReference type="EMBL" id="LK021337">
    <property type="protein sequence ID" value="CDQ42251.1"/>
    <property type="molecule type" value="Genomic_DNA"/>
</dbReference>
<dbReference type="PROSITE" id="PS00122">
    <property type="entry name" value="CARBOXYLESTERASE_B_1"/>
    <property type="match status" value="1"/>
</dbReference>
<keyword evidence="2 3" id="KW-0378">Hydrolase</keyword>
<dbReference type="InterPro" id="IPR002018">
    <property type="entry name" value="CarbesteraseB"/>
</dbReference>
<reference evidence="5" key="1">
    <citation type="submission" date="2014-05" db="EMBL/GenBank/DDBJ databases">
        <authorList>
            <person name="Urmite Genomes"/>
        </authorList>
    </citation>
    <scope>NUCLEOTIDE SEQUENCE</scope>
    <source>
        <strain evidence="5">DSM 44074</strain>
    </source>
</reference>
<dbReference type="EC" id="3.1.1.-" evidence="3"/>
<dbReference type="InterPro" id="IPR050309">
    <property type="entry name" value="Type-B_Carboxylest/Lipase"/>
</dbReference>
<dbReference type="AlphaFoldDB" id="A0AAV2WDM9"/>
<reference evidence="5" key="2">
    <citation type="submission" date="2015-09" db="EMBL/GenBank/DDBJ databases">
        <title>Draft genome sequence of Mycobacterium neoaurum DSM 44074.</title>
        <authorList>
            <person name="Croce O."/>
            <person name="Robert C."/>
            <person name="Raoult D."/>
            <person name="Drancourt M."/>
        </authorList>
    </citation>
    <scope>NUCLEOTIDE SEQUENCE</scope>
    <source>
        <strain evidence="5">DSM 44074</strain>
    </source>
</reference>
<dbReference type="RefSeq" id="WP_030132998.1">
    <property type="nucleotide sequence ID" value="NZ_LK021337.1"/>
</dbReference>
<evidence type="ECO:0000259" key="4">
    <source>
        <dbReference type="Pfam" id="PF00135"/>
    </source>
</evidence>
<dbReference type="Pfam" id="PF00135">
    <property type="entry name" value="COesterase"/>
    <property type="match status" value="1"/>
</dbReference>
<comment type="similarity">
    <text evidence="1 3">Belongs to the type-B carboxylesterase/lipase family.</text>
</comment>
<dbReference type="Gene3D" id="3.40.50.1820">
    <property type="entry name" value="alpha/beta hydrolase"/>
    <property type="match status" value="1"/>
</dbReference>
<dbReference type="InterPro" id="IPR029058">
    <property type="entry name" value="AB_hydrolase_fold"/>
</dbReference>
<proteinExistence type="inferred from homology"/>
<evidence type="ECO:0000256" key="1">
    <source>
        <dbReference type="ARBA" id="ARBA00005964"/>
    </source>
</evidence>
<organism evidence="5 6">
    <name type="scientific">Mycolicibacterium neoaurum</name>
    <name type="common">Mycobacterium neoaurum</name>
    <dbReference type="NCBI Taxonomy" id="1795"/>
    <lineage>
        <taxon>Bacteria</taxon>
        <taxon>Bacillati</taxon>
        <taxon>Actinomycetota</taxon>
        <taxon>Actinomycetes</taxon>
        <taxon>Mycobacteriales</taxon>
        <taxon>Mycobacteriaceae</taxon>
        <taxon>Mycolicibacterium</taxon>
    </lineage>
</organism>
<evidence type="ECO:0000313" key="6">
    <source>
        <dbReference type="Proteomes" id="UP000028864"/>
    </source>
</evidence>
<dbReference type="Proteomes" id="UP000028864">
    <property type="component" value="Unassembled WGS sequence"/>
</dbReference>
<evidence type="ECO:0000313" key="5">
    <source>
        <dbReference type="EMBL" id="CDQ42251.1"/>
    </source>
</evidence>
<dbReference type="SUPFAM" id="SSF53474">
    <property type="entry name" value="alpha/beta-Hydrolases"/>
    <property type="match status" value="1"/>
</dbReference>
<accession>A0AAV2WDM9</accession>
<name>A0AAV2WDM9_MYCNE</name>